<dbReference type="EMBL" id="BMAO01014396">
    <property type="protein sequence ID" value="GFQ94680.1"/>
    <property type="molecule type" value="Genomic_DNA"/>
</dbReference>
<comment type="caution">
    <text evidence="1">The sequence shown here is derived from an EMBL/GenBank/DDBJ whole genome shotgun (WGS) entry which is preliminary data.</text>
</comment>
<protein>
    <submittedName>
        <fullName evidence="1">Uncharacterized protein</fullName>
    </submittedName>
</protein>
<dbReference type="Proteomes" id="UP000887116">
    <property type="component" value="Unassembled WGS sequence"/>
</dbReference>
<evidence type="ECO:0000313" key="1">
    <source>
        <dbReference type="EMBL" id="GFQ94680.1"/>
    </source>
</evidence>
<name>A0A8X6J761_TRICU</name>
<evidence type="ECO:0000313" key="2">
    <source>
        <dbReference type="Proteomes" id="UP000887116"/>
    </source>
</evidence>
<gene>
    <name evidence="1" type="ORF">TNCT_245111</name>
</gene>
<proteinExistence type="predicted"/>
<dbReference type="AlphaFoldDB" id="A0A8X6J761"/>
<organism evidence="1 2">
    <name type="scientific">Trichonephila clavata</name>
    <name type="common">Joro spider</name>
    <name type="synonym">Nephila clavata</name>
    <dbReference type="NCBI Taxonomy" id="2740835"/>
    <lineage>
        <taxon>Eukaryota</taxon>
        <taxon>Metazoa</taxon>
        <taxon>Ecdysozoa</taxon>
        <taxon>Arthropoda</taxon>
        <taxon>Chelicerata</taxon>
        <taxon>Arachnida</taxon>
        <taxon>Araneae</taxon>
        <taxon>Araneomorphae</taxon>
        <taxon>Entelegynae</taxon>
        <taxon>Araneoidea</taxon>
        <taxon>Nephilidae</taxon>
        <taxon>Trichonephila</taxon>
    </lineage>
</organism>
<accession>A0A8X6J761</accession>
<reference evidence="1" key="1">
    <citation type="submission" date="2020-07" db="EMBL/GenBank/DDBJ databases">
        <title>Multicomponent nature underlies the extraordinary mechanical properties of spider dragline silk.</title>
        <authorList>
            <person name="Kono N."/>
            <person name="Nakamura H."/>
            <person name="Mori M."/>
            <person name="Yoshida Y."/>
            <person name="Ohtoshi R."/>
            <person name="Malay A.D."/>
            <person name="Moran D.A.P."/>
            <person name="Tomita M."/>
            <person name="Numata K."/>
            <person name="Arakawa K."/>
        </authorList>
    </citation>
    <scope>NUCLEOTIDE SEQUENCE</scope>
</reference>
<keyword evidence="2" id="KW-1185">Reference proteome</keyword>
<sequence length="95" mass="11102">MPILPPHHQLTHKDWFPITQMSNGGFRLAQMHVPPPKLEELTWIIYTNNHFPDQAWLEEVILISIINIGLDIPSPHMYGKLLSTHHHVYIHDITK</sequence>